<feature type="non-terminal residue" evidence="2">
    <location>
        <position position="1"/>
    </location>
</feature>
<evidence type="ECO:0000259" key="1">
    <source>
        <dbReference type="PROSITE" id="PS51382"/>
    </source>
</evidence>
<organism evidence="2 3">
    <name type="scientific">Funneliformis caledonium</name>
    <dbReference type="NCBI Taxonomy" id="1117310"/>
    <lineage>
        <taxon>Eukaryota</taxon>
        <taxon>Fungi</taxon>
        <taxon>Fungi incertae sedis</taxon>
        <taxon>Mucoromycota</taxon>
        <taxon>Glomeromycotina</taxon>
        <taxon>Glomeromycetes</taxon>
        <taxon>Glomerales</taxon>
        <taxon>Glomeraceae</taxon>
        <taxon>Funneliformis</taxon>
    </lineage>
</organism>
<dbReference type="EMBL" id="CAJVPQ010013262">
    <property type="protein sequence ID" value="CAG8735139.1"/>
    <property type="molecule type" value="Genomic_DNA"/>
</dbReference>
<dbReference type="GO" id="GO:0005737">
    <property type="term" value="C:cytoplasm"/>
    <property type="evidence" value="ECO:0007669"/>
    <property type="project" value="TreeGrafter"/>
</dbReference>
<dbReference type="OrthoDB" id="9970435at2759"/>
<dbReference type="Proteomes" id="UP000789570">
    <property type="component" value="Unassembled WGS sequence"/>
</dbReference>
<accession>A0A9N9IH06</accession>
<dbReference type="PROSITE" id="PS51382">
    <property type="entry name" value="SPX"/>
    <property type="match status" value="1"/>
</dbReference>
<evidence type="ECO:0000313" key="3">
    <source>
        <dbReference type="Proteomes" id="UP000789570"/>
    </source>
</evidence>
<sequence>MKFAKCLRAELVPEWKEKYIDYEGLKIILSAIDLVPTSQSTPFSLTNNDFTISIPQKTTGTLKTNALSSIISRSSSLMKRMSKTCSNVIQKRIYSSQNVNNPIMSYESLWNQITPHEKEFFMTLEDNLNKVENFYEAKLSEALRHFDELKIQYKCVKESRKEWSITPGTTTPISRVEETKFRAKRNMDYNSAKKSIKKAIFEFYRGIELLKCYKTLNQTGFAKILKKYDKVAKRNGSEIYLPRIANYNFVKSPVLDKLIQETEAYYINNFEGAKRQLRLQNKEQK</sequence>
<gene>
    <name evidence="2" type="ORF">FCALED_LOCUS15246</name>
</gene>
<comment type="caution">
    <text evidence="2">The sequence shown here is derived from an EMBL/GenBank/DDBJ whole genome shotgun (WGS) entry which is preliminary data.</text>
</comment>
<reference evidence="2" key="1">
    <citation type="submission" date="2021-06" db="EMBL/GenBank/DDBJ databases">
        <authorList>
            <person name="Kallberg Y."/>
            <person name="Tangrot J."/>
            <person name="Rosling A."/>
        </authorList>
    </citation>
    <scope>NUCLEOTIDE SEQUENCE</scope>
    <source>
        <strain evidence="2">UK204</strain>
    </source>
</reference>
<dbReference type="AlphaFoldDB" id="A0A9N9IH06"/>
<proteinExistence type="predicted"/>
<dbReference type="CDD" id="cd14475">
    <property type="entry name" value="SPX_SYG1_like"/>
    <property type="match status" value="1"/>
</dbReference>
<evidence type="ECO:0000313" key="2">
    <source>
        <dbReference type="EMBL" id="CAG8735139.1"/>
    </source>
</evidence>
<dbReference type="InterPro" id="IPR004331">
    <property type="entry name" value="SPX_dom"/>
</dbReference>
<keyword evidence="3" id="KW-1185">Reference proteome</keyword>
<feature type="domain" description="SPX" evidence="1">
    <location>
        <begin position="1"/>
        <end position="242"/>
    </location>
</feature>
<name>A0A9N9IH06_9GLOM</name>
<dbReference type="Pfam" id="PF03105">
    <property type="entry name" value="SPX"/>
    <property type="match status" value="2"/>
</dbReference>
<protein>
    <submittedName>
        <fullName evidence="2">5778_t:CDS:1</fullName>
    </submittedName>
</protein>
<dbReference type="PANTHER" id="PTHR10783">
    <property type="entry name" value="XENOTROPIC AND POLYTROPIC RETROVIRUS RECEPTOR 1-RELATED"/>
    <property type="match status" value="1"/>
</dbReference>